<proteinExistence type="predicted"/>
<organism evidence="2 3">
    <name type="scientific">Mycena venus</name>
    <dbReference type="NCBI Taxonomy" id="2733690"/>
    <lineage>
        <taxon>Eukaryota</taxon>
        <taxon>Fungi</taxon>
        <taxon>Dikarya</taxon>
        <taxon>Basidiomycota</taxon>
        <taxon>Agaricomycotina</taxon>
        <taxon>Agaricomycetes</taxon>
        <taxon>Agaricomycetidae</taxon>
        <taxon>Agaricales</taxon>
        <taxon>Marasmiineae</taxon>
        <taxon>Mycenaceae</taxon>
        <taxon>Mycena</taxon>
    </lineage>
</organism>
<accession>A0A8H6XPL7</accession>
<protein>
    <submittedName>
        <fullName evidence="2">Uncharacterized protein</fullName>
    </submittedName>
</protein>
<reference evidence="2" key="1">
    <citation type="submission" date="2020-05" db="EMBL/GenBank/DDBJ databases">
        <title>Mycena genomes resolve the evolution of fungal bioluminescence.</title>
        <authorList>
            <person name="Tsai I.J."/>
        </authorList>
    </citation>
    <scope>NUCLEOTIDE SEQUENCE</scope>
    <source>
        <strain evidence="2">CCC161011</strain>
    </source>
</reference>
<evidence type="ECO:0000313" key="3">
    <source>
        <dbReference type="Proteomes" id="UP000620124"/>
    </source>
</evidence>
<name>A0A8H6XPL7_9AGAR</name>
<gene>
    <name evidence="2" type="ORF">MVEN_01719500</name>
</gene>
<sequence length="305" mass="33986">MGPEFQQSSVHLNPFPMERFSTQFLGLSIPWTLDEQGQPRRKSHSDISHRPNAWDATLSNHSVPSTVPTESHLNESGIRRRYFDSSVHWSDGNNNLLATSHTLRRNVASWPDGSGTSPGSSPIADCFDAQTSEHYFQPAEERTSSNYIVPYPDAEYQGSSILAGSFSTDGSATPSIPPNWVRDFTLPQLSQSGRSGVPSSTPTSQAELQLLNFFERSPAIEDVRHWPQVFNKEITIARKRPTLAYVQPMCTPEESVRISDSVPPWATCSSPSFYEVHGTNSYPAKYFISVIRIICSPTANHKTRI</sequence>
<keyword evidence="3" id="KW-1185">Reference proteome</keyword>
<evidence type="ECO:0000313" key="2">
    <source>
        <dbReference type="EMBL" id="KAF7344281.1"/>
    </source>
</evidence>
<dbReference type="AlphaFoldDB" id="A0A8H6XPL7"/>
<evidence type="ECO:0000256" key="1">
    <source>
        <dbReference type="SAM" id="MobiDB-lite"/>
    </source>
</evidence>
<dbReference type="Proteomes" id="UP000620124">
    <property type="component" value="Unassembled WGS sequence"/>
</dbReference>
<feature type="compositionally biased region" description="Polar residues" evidence="1">
    <location>
        <begin position="57"/>
        <end position="71"/>
    </location>
</feature>
<dbReference type="EMBL" id="JACAZI010000015">
    <property type="protein sequence ID" value="KAF7344281.1"/>
    <property type="molecule type" value="Genomic_DNA"/>
</dbReference>
<feature type="region of interest" description="Disordered" evidence="1">
    <location>
        <begin position="35"/>
        <end position="73"/>
    </location>
</feature>
<comment type="caution">
    <text evidence="2">The sequence shown here is derived from an EMBL/GenBank/DDBJ whole genome shotgun (WGS) entry which is preliminary data.</text>
</comment>